<keyword evidence="3" id="KW-0804">Transcription</keyword>
<dbReference type="InterPro" id="IPR037923">
    <property type="entry name" value="HTH-like"/>
</dbReference>
<dbReference type="InterPro" id="IPR009057">
    <property type="entry name" value="Homeodomain-like_sf"/>
</dbReference>
<dbReference type="InterPro" id="IPR018060">
    <property type="entry name" value="HTH_AraC"/>
</dbReference>
<dbReference type="InterPro" id="IPR020449">
    <property type="entry name" value="Tscrpt_reg_AraC-type_HTH"/>
</dbReference>
<dbReference type="SUPFAM" id="SSF51215">
    <property type="entry name" value="Regulatory protein AraC"/>
    <property type="match status" value="1"/>
</dbReference>
<dbReference type="SUPFAM" id="SSF46689">
    <property type="entry name" value="Homeodomain-like"/>
    <property type="match status" value="2"/>
</dbReference>
<dbReference type="PANTHER" id="PTHR43280">
    <property type="entry name" value="ARAC-FAMILY TRANSCRIPTIONAL REGULATOR"/>
    <property type="match status" value="1"/>
</dbReference>
<comment type="caution">
    <text evidence="5">The sequence shown here is derived from an EMBL/GenBank/DDBJ whole genome shotgun (WGS) entry which is preliminary data.</text>
</comment>
<feature type="domain" description="HTH araC/xylS-type" evidence="4">
    <location>
        <begin position="189"/>
        <end position="287"/>
    </location>
</feature>
<gene>
    <name evidence="5" type="ORF">J2S19_003878</name>
</gene>
<keyword evidence="6" id="KW-1185">Reference proteome</keyword>
<dbReference type="EMBL" id="JAUSUD010000022">
    <property type="protein sequence ID" value="MDQ0232556.1"/>
    <property type="molecule type" value="Genomic_DNA"/>
</dbReference>
<name>A0ABT9ZJT4_9BACI</name>
<accession>A0ABT9ZJT4</accession>
<reference evidence="5 6" key="1">
    <citation type="submission" date="2023-07" db="EMBL/GenBank/DDBJ databases">
        <title>Genomic Encyclopedia of Type Strains, Phase IV (KMG-IV): sequencing the most valuable type-strain genomes for metagenomic binning, comparative biology and taxonomic classification.</title>
        <authorList>
            <person name="Goeker M."/>
        </authorList>
    </citation>
    <scope>NUCLEOTIDE SEQUENCE [LARGE SCALE GENOMIC DNA]</scope>
    <source>
        <strain evidence="5 6">DSM 29005</strain>
    </source>
</reference>
<dbReference type="PROSITE" id="PS01124">
    <property type="entry name" value="HTH_ARAC_FAMILY_2"/>
    <property type="match status" value="1"/>
</dbReference>
<organism evidence="5 6">
    <name type="scientific">Metabacillus malikii</name>
    <dbReference type="NCBI Taxonomy" id="1504265"/>
    <lineage>
        <taxon>Bacteria</taxon>
        <taxon>Bacillati</taxon>
        <taxon>Bacillota</taxon>
        <taxon>Bacilli</taxon>
        <taxon>Bacillales</taxon>
        <taxon>Bacillaceae</taxon>
        <taxon>Metabacillus</taxon>
    </lineage>
</organism>
<evidence type="ECO:0000256" key="3">
    <source>
        <dbReference type="ARBA" id="ARBA00023163"/>
    </source>
</evidence>
<evidence type="ECO:0000256" key="2">
    <source>
        <dbReference type="ARBA" id="ARBA00023125"/>
    </source>
</evidence>
<evidence type="ECO:0000313" key="6">
    <source>
        <dbReference type="Proteomes" id="UP001234495"/>
    </source>
</evidence>
<proteinExistence type="predicted"/>
<dbReference type="Proteomes" id="UP001234495">
    <property type="component" value="Unassembled WGS sequence"/>
</dbReference>
<evidence type="ECO:0000256" key="1">
    <source>
        <dbReference type="ARBA" id="ARBA00023015"/>
    </source>
</evidence>
<evidence type="ECO:0000313" key="5">
    <source>
        <dbReference type="EMBL" id="MDQ0232556.1"/>
    </source>
</evidence>
<dbReference type="SMART" id="SM00342">
    <property type="entry name" value="HTH_ARAC"/>
    <property type="match status" value="1"/>
</dbReference>
<evidence type="ECO:0000259" key="4">
    <source>
        <dbReference type="PROSITE" id="PS01124"/>
    </source>
</evidence>
<keyword evidence="1" id="KW-0805">Transcription regulation</keyword>
<dbReference type="Gene3D" id="1.10.10.60">
    <property type="entry name" value="Homeodomain-like"/>
    <property type="match status" value="2"/>
</dbReference>
<dbReference type="PANTHER" id="PTHR43280:SF2">
    <property type="entry name" value="HTH-TYPE TRANSCRIPTIONAL REGULATOR EXSA"/>
    <property type="match status" value="1"/>
</dbReference>
<dbReference type="RefSeq" id="WP_307344654.1">
    <property type="nucleotide sequence ID" value="NZ_JAUSUD010000022.1"/>
</dbReference>
<sequence>MYEVSINSTSLPLIREIGHMKDNDGTSGHPDRLMEKINVFVYVKKGHIQVFEDNHEYNLYDSSYLFLRKNIHHWGGSLYSPGTEWFYIHFYDSPYLKESKDTIEYTQFYQQSSLILEETYASQIILPKQGKVTNCEYTELQLKKLVDAYHSPHPIRPLSLSVSTFEFFIDLYAQKLEEVKTSKKNRTVQKMIELFTHHAKRKLTSSEISQELGMNYAYLSTLFRKETGKSITQFQDELLIEQAITLLKRESVNVSEVSDVLGFSNPFYFSRVFKRITGVAPTTYLNQTYRS</sequence>
<dbReference type="Pfam" id="PF12833">
    <property type="entry name" value="HTH_18"/>
    <property type="match status" value="1"/>
</dbReference>
<dbReference type="PRINTS" id="PR00032">
    <property type="entry name" value="HTHARAC"/>
</dbReference>
<protein>
    <submittedName>
        <fullName evidence="5">AraC-like DNA-binding protein</fullName>
    </submittedName>
</protein>
<keyword evidence="2" id="KW-0238">DNA-binding</keyword>